<dbReference type="InterPro" id="IPR001667">
    <property type="entry name" value="DDH_dom"/>
</dbReference>
<evidence type="ECO:0000256" key="1">
    <source>
        <dbReference type="ARBA" id="ARBA00005915"/>
    </source>
</evidence>
<dbReference type="Pfam" id="PF01368">
    <property type="entry name" value="DHH"/>
    <property type="match status" value="1"/>
</dbReference>
<sequence length="568" mass="64325">MSYLWNLPQKIDPTIFDKFPELHPIVAQLLYHRGLTTQEKIDEFLYPDYSQDIHDPCLFKDMDKACDRIFQAIDQQELITIFGDYDADGVSAAVILWSILKNLGAKVDVYLPHREKEGYGLNKNAIKELAQKQTKLLITCDCGISNAEEVDLANSQKIDVIITDHHSIPEEVPKVLAIIHPQMKDEKYPFKFLSGGGVAFKLTQALIKHSGNKISDPEKEIQEKWLLDMVAISTVADMVPLLGENRTLLKYGLIVLKKTQRLGLRKMIEVASIDFNKIDARAISFGLAPRINAAGRMDHANLAFYLLTEENEDKALKLATELNQSNLERQRLTEQIFNQAQKLDIDLKESLLIFYQSDWPAGLTGLVASRLARKYSRPCLVVTDSSDGLVGSGRSIENFNITDALEKNNQLLIKFGGHPQACGFSLVKENFEKLSISMKEIANQQLKDIVFQKKLNIEIMIDFEEINWEIVDILEKFKPFGKDNPEPLFMSKDVAITSARKVGRDGSHWKLELIKGSKKRGAIGFGLSNINLEIGHQVDLVYNLSINEWNGNREIQLIIKDIKHHDKG</sequence>
<evidence type="ECO:0000313" key="10">
    <source>
        <dbReference type="Proteomes" id="UP000230564"/>
    </source>
</evidence>
<dbReference type="AlphaFoldDB" id="A0A2H0NBN7"/>
<comment type="similarity">
    <text evidence="1">Belongs to the RecJ family.</text>
</comment>
<feature type="domain" description="RecJ OB" evidence="8">
    <location>
        <begin position="458"/>
        <end position="561"/>
    </location>
</feature>
<dbReference type="InterPro" id="IPR041122">
    <property type="entry name" value="RecJ_OB"/>
</dbReference>
<proteinExistence type="inferred from homology"/>
<dbReference type="SUPFAM" id="SSF64182">
    <property type="entry name" value="DHH phosphoesterases"/>
    <property type="match status" value="1"/>
</dbReference>
<feature type="domain" description="DDH" evidence="6">
    <location>
        <begin position="79"/>
        <end position="232"/>
    </location>
</feature>
<gene>
    <name evidence="9" type="primary">recJ</name>
    <name evidence="9" type="ORF">COV55_04235</name>
</gene>
<dbReference type="InterPro" id="IPR051673">
    <property type="entry name" value="SSDNA_exonuclease_RecJ"/>
</dbReference>
<dbReference type="GO" id="GO:0008409">
    <property type="term" value="F:5'-3' exonuclease activity"/>
    <property type="evidence" value="ECO:0007669"/>
    <property type="project" value="InterPro"/>
</dbReference>
<dbReference type="GO" id="GO:0006281">
    <property type="term" value="P:DNA repair"/>
    <property type="evidence" value="ECO:0007669"/>
    <property type="project" value="InterPro"/>
</dbReference>
<dbReference type="PANTHER" id="PTHR30255:SF2">
    <property type="entry name" value="SINGLE-STRANDED-DNA-SPECIFIC EXONUCLEASE RECJ"/>
    <property type="match status" value="1"/>
</dbReference>
<dbReference type="NCBIfam" id="TIGR00644">
    <property type="entry name" value="recJ"/>
    <property type="match status" value="1"/>
</dbReference>
<evidence type="ECO:0000259" key="8">
    <source>
        <dbReference type="Pfam" id="PF17768"/>
    </source>
</evidence>
<dbReference type="PANTHER" id="PTHR30255">
    <property type="entry name" value="SINGLE-STRANDED-DNA-SPECIFIC EXONUCLEASE RECJ"/>
    <property type="match status" value="1"/>
</dbReference>
<keyword evidence="3" id="KW-0540">Nuclease</keyword>
<accession>A0A2H0NBN7</accession>
<keyword evidence="5 9" id="KW-0269">Exonuclease</keyword>
<evidence type="ECO:0000259" key="7">
    <source>
        <dbReference type="Pfam" id="PF02272"/>
    </source>
</evidence>
<protein>
    <recommendedName>
        <fullName evidence="2">Single-stranded-DNA-specific exonuclease RecJ</fullName>
    </recommendedName>
</protein>
<dbReference type="Gene3D" id="2.40.50.460">
    <property type="match status" value="1"/>
</dbReference>
<dbReference type="GO" id="GO:0003676">
    <property type="term" value="F:nucleic acid binding"/>
    <property type="evidence" value="ECO:0007669"/>
    <property type="project" value="InterPro"/>
</dbReference>
<dbReference type="EMBL" id="PCWQ01000014">
    <property type="protein sequence ID" value="PIR06310.1"/>
    <property type="molecule type" value="Genomic_DNA"/>
</dbReference>
<dbReference type="InterPro" id="IPR004610">
    <property type="entry name" value="RecJ"/>
</dbReference>
<dbReference type="InterPro" id="IPR038763">
    <property type="entry name" value="DHH_sf"/>
</dbReference>
<evidence type="ECO:0000259" key="6">
    <source>
        <dbReference type="Pfam" id="PF01368"/>
    </source>
</evidence>
<name>A0A2H0NBN7_9BACT</name>
<dbReference type="GO" id="GO:0006310">
    <property type="term" value="P:DNA recombination"/>
    <property type="evidence" value="ECO:0007669"/>
    <property type="project" value="InterPro"/>
</dbReference>
<dbReference type="InterPro" id="IPR003156">
    <property type="entry name" value="DHHA1_dom"/>
</dbReference>
<evidence type="ECO:0000313" key="9">
    <source>
        <dbReference type="EMBL" id="PIR06310.1"/>
    </source>
</evidence>
<dbReference type="Pfam" id="PF02272">
    <property type="entry name" value="DHHA1"/>
    <property type="match status" value="1"/>
</dbReference>
<reference evidence="9 10" key="1">
    <citation type="submission" date="2017-09" db="EMBL/GenBank/DDBJ databases">
        <title>Depth-based differentiation of microbial function through sediment-hosted aquifers and enrichment of novel symbionts in the deep terrestrial subsurface.</title>
        <authorList>
            <person name="Probst A.J."/>
            <person name="Ladd B."/>
            <person name="Jarett J.K."/>
            <person name="Geller-Mcgrath D.E."/>
            <person name="Sieber C.M."/>
            <person name="Emerson J.B."/>
            <person name="Anantharaman K."/>
            <person name="Thomas B.C."/>
            <person name="Malmstrom R."/>
            <person name="Stieglmeier M."/>
            <person name="Klingl A."/>
            <person name="Woyke T."/>
            <person name="Ryan C.M."/>
            <person name="Banfield J.F."/>
        </authorList>
    </citation>
    <scope>NUCLEOTIDE SEQUENCE [LARGE SCALE GENOMIC DNA]</scope>
    <source>
        <strain evidence="9">CG11_big_fil_rev_8_21_14_0_20_36_20</strain>
    </source>
</reference>
<comment type="caution">
    <text evidence="9">The sequence shown here is derived from an EMBL/GenBank/DDBJ whole genome shotgun (WGS) entry which is preliminary data.</text>
</comment>
<evidence type="ECO:0000256" key="4">
    <source>
        <dbReference type="ARBA" id="ARBA00022801"/>
    </source>
</evidence>
<dbReference type="Gene3D" id="3.90.1640.30">
    <property type="match status" value="1"/>
</dbReference>
<dbReference type="Pfam" id="PF17768">
    <property type="entry name" value="RecJ_OB"/>
    <property type="match status" value="1"/>
</dbReference>
<keyword evidence="4" id="KW-0378">Hydrolase</keyword>
<feature type="domain" description="DHHA1" evidence="7">
    <location>
        <begin position="350"/>
        <end position="441"/>
    </location>
</feature>
<dbReference type="Proteomes" id="UP000230564">
    <property type="component" value="Unassembled WGS sequence"/>
</dbReference>
<organism evidence="9 10">
    <name type="scientific">Candidatus Komeilibacteria bacterium CG11_big_fil_rev_8_21_14_0_20_36_20</name>
    <dbReference type="NCBI Taxonomy" id="1974477"/>
    <lineage>
        <taxon>Bacteria</taxon>
        <taxon>Candidatus Komeiliibacteriota</taxon>
    </lineage>
</organism>
<evidence type="ECO:0000256" key="3">
    <source>
        <dbReference type="ARBA" id="ARBA00022722"/>
    </source>
</evidence>
<evidence type="ECO:0000256" key="2">
    <source>
        <dbReference type="ARBA" id="ARBA00019841"/>
    </source>
</evidence>
<evidence type="ECO:0000256" key="5">
    <source>
        <dbReference type="ARBA" id="ARBA00022839"/>
    </source>
</evidence>